<evidence type="ECO:0000313" key="8">
    <source>
        <dbReference type="EMBL" id="PCI77556.1"/>
    </source>
</evidence>
<keyword evidence="2 6" id="KW-0285">Flavoprotein</keyword>
<evidence type="ECO:0000256" key="1">
    <source>
        <dbReference type="ARBA" id="ARBA00001974"/>
    </source>
</evidence>
<proteinExistence type="inferred from homology"/>
<dbReference type="Proteomes" id="UP000218775">
    <property type="component" value="Unassembled WGS sequence"/>
</dbReference>
<keyword evidence="5 6" id="KW-0350">Heme biosynthesis</keyword>
<dbReference type="SUPFAM" id="SSF54373">
    <property type="entry name" value="FAD-linked reductases, C-terminal domain"/>
    <property type="match status" value="1"/>
</dbReference>
<name>A0A2A4X4X0_UNCAE</name>
<comment type="pathway">
    <text evidence="6">Porphyrin-containing compound metabolism; protoheme biosynthesis.</text>
</comment>
<comment type="caution">
    <text evidence="8">The sequence shown here is derived from an EMBL/GenBank/DDBJ whole genome shotgun (WGS) entry which is preliminary data.</text>
</comment>
<comment type="catalytic activity">
    <reaction evidence="6">
        <text>coproporphyrinogen III + 3 O2 = coproporphyrin III + 3 H2O2</text>
        <dbReference type="Rhea" id="RHEA:43436"/>
        <dbReference type="ChEBI" id="CHEBI:15379"/>
        <dbReference type="ChEBI" id="CHEBI:16240"/>
        <dbReference type="ChEBI" id="CHEBI:57309"/>
        <dbReference type="ChEBI" id="CHEBI:131725"/>
        <dbReference type="EC" id="1.3.3.15"/>
    </reaction>
</comment>
<keyword evidence="3 6" id="KW-0274">FAD</keyword>
<dbReference type="GO" id="GO:0004729">
    <property type="term" value="F:oxygen-dependent protoporphyrinogen oxidase activity"/>
    <property type="evidence" value="ECO:0007669"/>
    <property type="project" value="UniProtKB-UniRule"/>
</dbReference>
<dbReference type="InterPro" id="IPR036188">
    <property type="entry name" value="FAD/NAD-bd_sf"/>
</dbReference>
<dbReference type="InterPro" id="IPR050464">
    <property type="entry name" value="Zeta_carotene_desat/Oxidored"/>
</dbReference>
<dbReference type="Pfam" id="PF01593">
    <property type="entry name" value="Amino_oxidase"/>
    <property type="match status" value="1"/>
</dbReference>
<dbReference type="NCBIfam" id="TIGR00562">
    <property type="entry name" value="proto_IX_ox"/>
    <property type="match status" value="1"/>
</dbReference>
<keyword evidence="4 6" id="KW-0560">Oxidoreductase</keyword>
<accession>A0A2A4X4X0</accession>
<dbReference type="Gene3D" id="3.50.50.60">
    <property type="entry name" value="FAD/NAD(P)-binding domain"/>
    <property type="match status" value="1"/>
</dbReference>
<evidence type="ECO:0000259" key="7">
    <source>
        <dbReference type="Pfam" id="PF01593"/>
    </source>
</evidence>
<keyword evidence="6" id="KW-0963">Cytoplasm</keyword>
<dbReference type="UniPathway" id="UPA00252"/>
<dbReference type="SUPFAM" id="SSF51905">
    <property type="entry name" value="FAD/NAD(P)-binding domain"/>
    <property type="match status" value="1"/>
</dbReference>
<gene>
    <name evidence="8" type="primary">hemG</name>
    <name evidence="8" type="ORF">COB21_02920</name>
</gene>
<dbReference type="InterPro" id="IPR002937">
    <property type="entry name" value="Amino_oxidase"/>
</dbReference>
<comment type="function">
    <text evidence="6">Involved in coproporphyrin-dependent heme b biosynthesis. Catalyzes the oxidation of coproporphyrinogen III to coproporphyrin III.</text>
</comment>
<evidence type="ECO:0000256" key="5">
    <source>
        <dbReference type="ARBA" id="ARBA00023133"/>
    </source>
</evidence>
<protein>
    <recommendedName>
        <fullName evidence="6">Coproporphyrinogen III oxidase</fullName>
        <ecNumber evidence="6">1.3.3.15</ecNumber>
    </recommendedName>
</protein>
<dbReference type="InterPro" id="IPR004572">
    <property type="entry name" value="Protoporphyrinogen_oxidase"/>
</dbReference>
<evidence type="ECO:0000256" key="6">
    <source>
        <dbReference type="RuleBase" id="RU364052"/>
    </source>
</evidence>
<feature type="domain" description="Amine oxidase" evidence="7">
    <location>
        <begin position="27"/>
        <end position="425"/>
    </location>
</feature>
<dbReference type="PANTHER" id="PTHR42923">
    <property type="entry name" value="PROTOPORPHYRINOGEN OXIDASE"/>
    <property type="match status" value="1"/>
</dbReference>
<comment type="cofactor">
    <cofactor evidence="1 6">
        <name>FAD</name>
        <dbReference type="ChEBI" id="CHEBI:57692"/>
    </cofactor>
</comment>
<evidence type="ECO:0000256" key="4">
    <source>
        <dbReference type="ARBA" id="ARBA00023002"/>
    </source>
</evidence>
<dbReference type="PANTHER" id="PTHR42923:SF3">
    <property type="entry name" value="PROTOPORPHYRINOGEN OXIDASE"/>
    <property type="match status" value="1"/>
</dbReference>
<dbReference type="EC" id="1.3.3.15" evidence="6"/>
<comment type="similarity">
    <text evidence="6">Belongs to the protoporphyrinogen/coproporphyrinogen oxidase family. Coproporphyrinogen III oxidase subfamily.</text>
</comment>
<dbReference type="GO" id="GO:0005737">
    <property type="term" value="C:cytoplasm"/>
    <property type="evidence" value="ECO:0007669"/>
    <property type="project" value="UniProtKB-SubCell"/>
</dbReference>
<organism evidence="8 9">
    <name type="scientific">Aerophobetes bacterium</name>
    <dbReference type="NCBI Taxonomy" id="2030807"/>
    <lineage>
        <taxon>Bacteria</taxon>
        <taxon>Candidatus Aerophobota</taxon>
    </lineage>
</organism>
<evidence type="ECO:0000256" key="3">
    <source>
        <dbReference type="ARBA" id="ARBA00022827"/>
    </source>
</evidence>
<dbReference type="GO" id="GO:0006783">
    <property type="term" value="P:heme biosynthetic process"/>
    <property type="evidence" value="ECO:0007669"/>
    <property type="project" value="UniProtKB-UniRule"/>
</dbReference>
<dbReference type="EMBL" id="NVUK01000015">
    <property type="protein sequence ID" value="PCI77556.1"/>
    <property type="molecule type" value="Genomic_DNA"/>
</dbReference>
<reference evidence="9" key="1">
    <citation type="submission" date="2017-08" db="EMBL/GenBank/DDBJ databases">
        <title>A dynamic microbial community with high functional redundancy inhabits the cold, oxic subseafloor aquifer.</title>
        <authorList>
            <person name="Tully B.J."/>
            <person name="Wheat C.G."/>
            <person name="Glazer B.T."/>
            <person name="Huber J.A."/>
        </authorList>
    </citation>
    <scope>NUCLEOTIDE SEQUENCE [LARGE SCALE GENOMIC DNA]</scope>
</reference>
<dbReference type="AlphaFoldDB" id="A0A2A4X4X0"/>
<sequence length="430" mass="48352">MEKRDIVILGGGISGMAIRFFLSKLAPGREVVVLEKEAKLGGIIGRGKKQNITFGVGPKTFSASRSKHLSSLIDDLGLADSKRFSSSCARTRYIVKNNKLKALPQSLWGFMQDPTYRKWIKPLLSEWRKPALLSDETVWDFALRRFGKEIAANLFDPMTLGIYGGDAKKLSVKACFPFFKEKEALWGSISKYLLCEKKQKGKPKGLFTLKESMMELIEKLETSSSGEIIRSHRIEKIVKTRDGWQVMGGDKSFFAKDLVLALPLDQTASLVGEIEPAVKSFKEQTPLLDIHFSTLCFSKNIFKNYPGFGAIFPTYENSPFLGVIFDKCLFPEQQGNLATVLTREKLTREEHVEKLNQLLGDVEKPLFFSHKEYKKALPQFLLGHGQRVKKLDEVIAEKHRGLTLIGNYLSGVSVEACIDRAYQSALILSK</sequence>
<comment type="subcellular location">
    <subcellularLocation>
        <location evidence="6">Cytoplasm</location>
    </subcellularLocation>
</comment>
<evidence type="ECO:0000256" key="2">
    <source>
        <dbReference type="ARBA" id="ARBA00022630"/>
    </source>
</evidence>
<evidence type="ECO:0000313" key="9">
    <source>
        <dbReference type="Proteomes" id="UP000218775"/>
    </source>
</evidence>